<feature type="signal peptide" evidence="1">
    <location>
        <begin position="1"/>
        <end position="23"/>
    </location>
</feature>
<comment type="caution">
    <text evidence="2">The sequence shown here is derived from an EMBL/GenBank/DDBJ whole genome shotgun (WGS) entry which is preliminary data.</text>
</comment>
<sequence length="199" mass="20967">MAFGMAVAGVAAVGGGAAGAAGAAAPCAIGTWTMTWQSVVFEGTFEDKRVTTTHGGSTGTRLIIGPKTMKLDFSKSTKQNISFGYDGTGGFEIYRGSFTAGLMRTGNTKGKLTVVNKTAKGDATASYTQETPERAEGITYDVDEPLRTAVKPSRYWDSLAITRGDYTCSKKTLKITRSTSGDSGGFVHTGTFDYTFTRA</sequence>
<evidence type="ECO:0008006" key="4">
    <source>
        <dbReference type="Google" id="ProtNLM"/>
    </source>
</evidence>
<reference evidence="2 3" key="1">
    <citation type="submission" date="2018-11" db="EMBL/GenBank/DDBJ databases">
        <title>Sequencing the genomes of 1000 actinobacteria strains.</title>
        <authorList>
            <person name="Klenk H.-P."/>
        </authorList>
    </citation>
    <scope>NUCLEOTIDE SEQUENCE [LARGE SCALE GENOMIC DNA]</scope>
    <source>
        <strain evidence="2 3">DSM 44254</strain>
    </source>
</reference>
<evidence type="ECO:0000256" key="1">
    <source>
        <dbReference type="SAM" id="SignalP"/>
    </source>
</evidence>
<keyword evidence="1" id="KW-0732">Signal</keyword>
<evidence type="ECO:0000313" key="2">
    <source>
        <dbReference type="EMBL" id="ROO90119.1"/>
    </source>
</evidence>
<name>A0A3N1D9H2_9ACTN</name>
<evidence type="ECO:0000313" key="3">
    <source>
        <dbReference type="Proteomes" id="UP000272400"/>
    </source>
</evidence>
<gene>
    <name evidence="2" type="ORF">EDD29_7835</name>
</gene>
<accession>A0A3N1D9H2</accession>
<dbReference type="AlphaFoldDB" id="A0A3N1D9H2"/>
<feature type="chain" id="PRO_5038437322" description="Lipocalin-like domain-containing protein" evidence="1">
    <location>
        <begin position="24"/>
        <end position="199"/>
    </location>
</feature>
<organism evidence="2 3">
    <name type="scientific">Actinocorallia herbida</name>
    <dbReference type="NCBI Taxonomy" id="58109"/>
    <lineage>
        <taxon>Bacteria</taxon>
        <taxon>Bacillati</taxon>
        <taxon>Actinomycetota</taxon>
        <taxon>Actinomycetes</taxon>
        <taxon>Streptosporangiales</taxon>
        <taxon>Thermomonosporaceae</taxon>
        <taxon>Actinocorallia</taxon>
    </lineage>
</organism>
<keyword evidence="3" id="KW-1185">Reference proteome</keyword>
<dbReference type="Proteomes" id="UP000272400">
    <property type="component" value="Unassembled WGS sequence"/>
</dbReference>
<dbReference type="EMBL" id="RJKE01000001">
    <property type="protein sequence ID" value="ROO90119.1"/>
    <property type="molecule type" value="Genomic_DNA"/>
</dbReference>
<proteinExistence type="predicted"/>
<protein>
    <recommendedName>
        <fullName evidence="4">Lipocalin-like domain-containing protein</fullName>
    </recommendedName>
</protein>